<dbReference type="OrthoDB" id="3405006at2"/>
<organism evidence="1 2">
    <name type="scientific">Mycobacterium gordonae</name>
    <dbReference type="NCBI Taxonomy" id="1778"/>
    <lineage>
        <taxon>Bacteria</taxon>
        <taxon>Bacillati</taxon>
        <taxon>Actinomycetota</taxon>
        <taxon>Actinomycetes</taxon>
        <taxon>Mycobacteriales</taxon>
        <taxon>Mycobacteriaceae</taxon>
        <taxon>Mycobacterium</taxon>
    </lineage>
</organism>
<protein>
    <submittedName>
        <fullName evidence="1">Uncharacterized protein</fullName>
    </submittedName>
</protein>
<gene>
    <name evidence="1" type="ORF">AO501_25240</name>
</gene>
<evidence type="ECO:0000313" key="2">
    <source>
        <dbReference type="Proteomes" id="UP000051677"/>
    </source>
</evidence>
<proteinExistence type="predicted"/>
<dbReference type="Proteomes" id="UP000051677">
    <property type="component" value="Unassembled WGS sequence"/>
</dbReference>
<dbReference type="RefSeq" id="WP_055581439.1">
    <property type="nucleotide sequence ID" value="NZ_LKTM01000372.1"/>
</dbReference>
<reference evidence="1 2" key="1">
    <citation type="submission" date="2015-10" db="EMBL/GenBank/DDBJ databases">
        <title>Mycobacterium gordonae draft genome assembly.</title>
        <authorList>
            <person name="Ustinova V."/>
            <person name="Smirnova T."/>
            <person name="Blagodatskikh K."/>
            <person name="Varlamov D."/>
            <person name="Larionova E."/>
            <person name="Chernousova L."/>
        </authorList>
    </citation>
    <scope>NUCLEOTIDE SEQUENCE [LARGE SCALE GENOMIC DNA]</scope>
    <source>
        <strain evidence="1 2">CTRI 14-8773</strain>
    </source>
</reference>
<sequence>MPFYGGAHKARRKREAEQVEAGKAYCWRCTKPIAPGSDWDLGHDDNDPTKYMGPEHVACNRATSTHKALNVVDTSRVW</sequence>
<dbReference type="AlphaFoldDB" id="A0A0Q2LH03"/>
<comment type="caution">
    <text evidence="1">The sequence shown here is derived from an EMBL/GenBank/DDBJ whole genome shotgun (WGS) entry which is preliminary data.</text>
</comment>
<evidence type="ECO:0000313" key="1">
    <source>
        <dbReference type="EMBL" id="KQH75585.1"/>
    </source>
</evidence>
<dbReference type="EMBL" id="LKTM01000372">
    <property type="protein sequence ID" value="KQH75585.1"/>
    <property type="molecule type" value="Genomic_DNA"/>
</dbReference>
<name>A0A0Q2LH03_MYCGO</name>
<accession>A0A0Q2LH03</accession>